<evidence type="ECO:0000313" key="2">
    <source>
        <dbReference type="Proteomes" id="UP000251956"/>
    </source>
</evidence>
<gene>
    <name evidence="1" type="ORF">DPM35_28490</name>
</gene>
<sequence>MFAPLDMHGEKRADLHRAARLSMLHERVVKRFDRVDHFADAAETAAAAFVEATHRPAIMAPPFRPIRKSQQMAAGWTLGL</sequence>
<protein>
    <submittedName>
        <fullName evidence="1">Uncharacterized protein</fullName>
    </submittedName>
</protein>
<name>A0A330GLL9_9HYPH</name>
<accession>A0A330GLL9</accession>
<keyword evidence="2" id="KW-1185">Reference proteome</keyword>
<dbReference type="OrthoDB" id="8101195at2"/>
<dbReference type="RefSeq" id="WP_112130563.1">
    <property type="nucleotide sequence ID" value="NZ_QMBQ01000010.1"/>
</dbReference>
<comment type="caution">
    <text evidence="1">The sequence shown here is derived from an EMBL/GenBank/DDBJ whole genome shotgun (WGS) entry which is preliminary data.</text>
</comment>
<organism evidence="1 2">
    <name type="scientific">Mesorhizobium atlanticum</name>
    <dbReference type="NCBI Taxonomy" id="2233532"/>
    <lineage>
        <taxon>Bacteria</taxon>
        <taxon>Pseudomonadati</taxon>
        <taxon>Pseudomonadota</taxon>
        <taxon>Alphaproteobacteria</taxon>
        <taxon>Hyphomicrobiales</taxon>
        <taxon>Phyllobacteriaceae</taxon>
        <taxon>Mesorhizobium</taxon>
    </lineage>
</organism>
<dbReference type="AlphaFoldDB" id="A0A330GLL9"/>
<proteinExistence type="predicted"/>
<dbReference type="Proteomes" id="UP000251956">
    <property type="component" value="Unassembled WGS sequence"/>
</dbReference>
<dbReference type="EMBL" id="QMBQ01000010">
    <property type="protein sequence ID" value="RAZ72711.1"/>
    <property type="molecule type" value="Genomic_DNA"/>
</dbReference>
<reference evidence="1 2" key="1">
    <citation type="submission" date="2018-07" db="EMBL/GenBank/DDBJ databases">
        <title>Diversity of Mesorhizobium strains in Brazil.</title>
        <authorList>
            <person name="Helene L.C.F."/>
            <person name="Dall'Agnol R."/>
            <person name="Delamuta J.R.M."/>
            <person name="Hungria M."/>
        </authorList>
    </citation>
    <scope>NUCLEOTIDE SEQUENCE [LARGE SCALE GENOMIC DNA]</scope>
    <source>
        <strain evidence="1 2">CNPSo 3140</strain>
    </source>
</reference>
<evidence type="ECO:0000313" key="1">
    <source>
        <dbReference type="EMBL" id="RAZ72711.1"/>
    </source>
</evidence>